<keyword evidence="2" id="KW-1185">Reference proteome</keyword>
<dbReference type="EMBL" id="MPUH01000694">
    <property type="protein sequence ID" value="OMJ75384.1"/>
    <property type="molecule type" value="Genomic_DNA"/>
</dbReference>
<dbReference type="Proteomes" id="UP000187209">
    <property type="component" value="Unassembled WGS sequence"/>
</dbReference>
<organism evidence="1 2">
    <name type="scientific">Stentor coeruleus</name>
    <dbReference type="NCBI Taxonomy" id="5963"/>
    <lineage>
        <taxon>Eukaryota</taxon>
        <taxon>Sar</taxon>
        <taxon>Alveolata</taxon>
        <taxon>Ciliophora</taxon>
        <taxon>Postciliodesmatophora</taxon>
        <taxon>Heterotrichea</taxon>
        <taxon>Heterotrichida</taxon>
        <taxon>Stentoridae</taxon>
        <taxon>Stentor</taxon>
    </lineage>
</organism>
<dbReference type="InterPro" id="IPR011992">
    <property type="entry name" value="EF-hand-dom_pair"/>
</dbReference>
<protein>
    <submittedName>
        <fullName evidence="1">Uncharacterized protein</fullName>
    </submittedName>
</protein>
<evidence type="ECO:0000313" key="2">
    <source>
        <dbReference type="Proteomes" id="UP000187209"/>
    </source>
</evidence>
<dbReference type="SUPFAM" id="SSF47473">
    <property type="entry name" value="EF-hand"/>
    <property type="match status" value="1"/>
</dbReference>
<gene>
    <name evidence="1" type="ORF">SteCoe_25501</name>
</gene>
<accession>A0A1R2BF86</accession>
<dbReference type="AlphaFoldDB" id="A0A1R2BF86"/>
<comment type="caution">
    <text evidence="1">The sequence shown here is derived from an EMBL/GenBank/DDBJ whole genome shotgun (WGS) entry which is preliminary data.</text>
</comment>
<evidence type="ECO:0000313" key="1">
    <source>
        <dbReference type="EMBL" id="OMJ75384.1"/>
    </source>
</evidence>
<reference evidence="1 2" key="1">
    <citation type="submission" date="2016-11" db="EMBL/GenBank/DDBJ databases">
        <title>The macronuclear genome of Stentor coeruleus: a giant cell with tiny introns.</title>
        <authorList>
            <person name="Slabodnick M."/>
            <person name="Ruby J.G."/>
            <person name="Reiff S.B."/>
            <person name="Swart E.C."/>
            <person name="Gosai S."/>
            <person name="Prabakaran S."/>
            <person name="Witkowska E."/>
            <person name="Larue G.E."/>
            <person name="Fisher S."/>
            <person name="Freeman R.M."/>
            <person name="Gunawardena J."/>
            <person name="Chu W."/>
            <person name="Stover N.A."/>
            <person name="Gregory B.D."/>
            <person name="Nowacki M."/>
            <person name="Derisi J."/>
            <person name="Roy S.W."/>
            <person name="Marshall W.F."/>
            <person name="Sood P."/>
        </authorList>
    </citation>
    <scope>NUCLEOTIDE SEQUENCE [LARGE SCALE GENOMIC DNA]</scope>
    <source>
        <strain evidence="1">WM001</strain>
    </source>
</reference>
<proteinExistence type="predicted"/>
<sequence>MKLRNSYSVKRASATRVNYEHYSQFCIDKFSLRLLIALKEYYGSIDSALVKLEFMLPFEVTTKSFISVLALLRISYTVSEIKNFIVTHSDEGKQSIKYSKLAQVIQQLEKKRCEALQEKSKKIITEGTSTDDLVSYQALNAEKEKLANISLRIPLTTSLSENFTNFIEAFKFATSSQTITYFGLLRLLNYLEITYSQSQIHDFMISYSKNGHITLNKFKNIWFGNDNLCIVTTCPCPCELLSKYCKVHLCKIKNKGKIIYKTILKGLDQKSQTLLKIHTKKLFYPSVKMIKYVMQGYSKIQYSKKDWKCVQEYLNSKDKQEKEENELSFSYFKKSPSVCGFNKLPRSLSTNKRNISEKHINTMPYIEENLFITRFAT</sequence>
<name>A0A1R2BF86_9CILI</name>